<organism evidence="2 3">
    <name type="scientific">Thermomonospora umbrina</name>
    <dbReference type="NCBI Taxonomy" id="111806"/>
    <lineage>
        <taxon>Bacteria</taxon>
        <taxon>Bacillati</taxon>
        <taxon>Actinomycetota</taxon>
        <taxon>Actinomycetes</taxon>
        <taxon>Streptosporangiales</taxon>
        <taxon>Thermomonosporaceae</taxon>
        <taxon>Thermomonospora</taxon>
    </lineage>
</organism>
<evidence type="ECO:0000313" key="2">
    <source>
        <dbReference type="EMBL" id="REE99290.1"/>
    </source>
</evidence>
<dbReference type="EMBL" id="QTTT01000001">
    <property type="protein sequence ID" value="REE99290.1"/>
    <property type="molecule type" value="Genomic_DNA"/>
</dbReference>
<protein>
    <submittedName>
        <fullName evidence="2">Uncharacterized protein</fullName>
    </submittedName>
</protein>
<comment type="caution">
    <text evidence="2">The sequence shown here is derived from an EMBL/GenBank/DDBJ whole genome shotgun (WGS) entry which is preliminary data.</text>
</comment>
<evidence type="ECO:0000313" key="3">
    <source>
        <dbReference type="Proteomes" id="UP000256661"/>
    </source>
</evidence>
<gene>
    <name evidence="2" type="ORF">DFJ69_4799</name>
</gene>
<dbReference type="AlphaFoldDB" id="A0A3D9SXQ9"/>
<dbReference type="Proteomes" id="UP000256661">
    <property type="component" value="Unassembled WGS sequence"/>
</dbReference>
<feature type="region of interest" description="Disordered" evidence="1">
    <location>
        <begin position="267"/>
        <end position="293"/>
    </location>
</feature>
<dbReference type="RefSeq" id="WP_211328718.1">
    <property type="nucleotide sequence ID" value="NZ_QTTT01000001.1"/>
</dbReference>
<sequence length="293" mass="32029">MWGEDARAYGRVPVRVVLRGEPDGWHYVVVDRAGDERRAELGGSGVRWQTGGRRDEEPPWWRARLAEIAGSLREHVAKEVTDRCFDLFAAEAEITWFGVDEPVCWEGLVTLRDADPARFPGRVPPFVVTLIPGRGVLLPDAHLVFDTPAADAWTALEAVARTCRTPAPAARFLCGWADHRAVRVGRGSLAVSTERRPDGVERVGEIFGERPPGWGGNPELRLRLDGIDLLDEPAQDVLWLLKDLGHDVVTRGRLRRVPTLGLTLYERDGPGGAPGAEGTADGRFGGVSLSAPS</sequence>
<keyword evidence="3" id="KW-1185">Reference proteome</keyword>
<proteinExistence type="predicted"/>
<evidence type="ECO:0000256" key="1">
    <source>
        <dbReference type="SAM" id="MobiDB-lite"/>
    </source>
</evidence>
<reference evidence="2 3" key="1">
    <citation type="submission" date="2018-08" db="EMBL/GenBank/DDBJ databases">
        <title>Sequencing the genomes of 1000 actinobacteria strains.</title>
        <authorList>
            <person name="Klenk H.-P."/>
        </authorList>
    </citation>
    <scope>NUCLEOTIDE SEQUENCE [LARGE SCALE GENOMIC DNA]</scope>
    <source>
        <strain evidence="2 3">DSM 43927</strain>
    </source>
</reference>
<name>A0A3D9SXQ9_9ACTN</name>
<accession>A0A3D9SXQ9</accession>